<feature type="chain" id="PRO_5012864954" evidence="1">
    <location>
        <begin position="21"/>
        <end position="135"/>
    </location>
</feature>
<feature type="signal peptide" evidence="1">
    <location>
        <begin position="1"/>
        <end position="20"/>
    </location>
</feature>
<keyword evidence="3" id="KW-1185">Reference proteome</keyword>
<proteinExistence type="predicted"/>
<dbReference type="Proteomes" id="UP000187209">
    <property type="component" value="Unassembled WGS sequence"/>
</dbReference>
<evidence type="ECO:0000256" key="1">
    <source>
        <dbReference type="SAM" id="SignalP"/>
    </source>
</evidence>
<organism evidence="2 3">
    <name type="scientific">Stentor coeruleus</name>
    <dbReference type="NCBI Taxonomy" id="5963"/>
    <lineage>
        <taxon>Eukaryota</taxon>
        <taxon>Sar</taxon>
        <taxon>Alveolata</taxon>
        <taxon>Ciliophora</taxon>
        <taxon>Postciliodesmatophora</taxon>
        <taxon>Heterotrichea</taxon>
        <taxon>Heterotrichida</taxon>
        <taxon>Stentoridae</taxon>
        <taxon>Stentor</taxon>
    </lineage>
</organism>
<name>A0A1R2C0S5_9CILI</name>
<reference evidence="2 3" key="1">
    <citation type="submission" date="2016-11" db="EMBL/GenBank/DDBJ databases">
        <title>The macronuclear genome of Stentor coeruleus: a giant cell with tiny introns.</title>
        <authorList>
            <person name="Slabodnick M."/>
            <person name="Ruby J.G."/>
            <person name="Reiff S.B."/>
            <person name="Swart E.C."/>
            <person name="Gosai S."/>
            <person name="Prabakaran S."/>
            <person name="Witkowska E."/>
            <person name="Larue G.E."/>
            <person name="Fisher S."/>
            <person name="Freeman R.M."/>
            <person name="Gunawardena J."/>
            <person name="Chu W."/>
            <person name="Stover N.A."/>
            <person name="Gregory B.D."/>
            <person name="Nowacki M."/>
            <person name="Derisi J."/>
            <person name="Roy S.W."/>
            <person name="Marshall W.F."/>
            <person name="Sood P."/>
        </authorList>
    </citation>
    <scope>NUCLEOTIDE SEQUENCE [LARGE SCALE GENOMIC DNA]</scope>
    <source>
        <strain evidence="2">WM001</strain>
    </source>
</reference>
<evidence type="ECO:0000313" key="3">
    <source>
        <dbReference type="Proteomes" id="UP000187209"/>
    </source>
</evidence>
<protein>
    <submittedName>
        <fullName evidence="2">Uncharacterized protein</fullName>
    </submittedName>
</protein>
<evidence type="ECO:0000313" key="2">
    <source>
        <dbReference type="EMBL" id="OMJ82623.1"/>
    </source>
</evidence>
<gene>
    <name evidence="2" type="ORF">SteCoe_16601</name>
</gene>
<dbReference type="EMBL" id="MPUH01000333">
    <property type="protein sequence ID" value="OMJ82623.1"/>
    <property type="molecule type" value="Genomic_DNA"/>
</dbReference>
<sequence>MKTILIVALLFLAMSTPVELLGMGENCDTSSPFICSNFIVSPYPPTSGVQISISMSGIFGKDIHVSDIASRVRYNGGSWTTSYSEVNQTFAYGQSYTFAFTNTAGKVSGYYETQIKLESKQGNPFSCWYYTYHIA</sequence>
<keyword evidence="1" id="KW-0732">Signal</keyword>
<dbReference type="AlphaFoldDB" id="A0A1R2C0S5"/>
<comment type="caution">
    <text evidence="2">The sequence shown here is derived from an EMBL/GenBank/DDBJ whole genome shotgun (WGS) entry which is preliminary data.</text>
</comment>
<accession>A0A1R2C0S5</accession>